<evidence type="ECO:0000256" key="3">
    <source>
        <dbReference type="ARBA" id="ARBA00022840"/>
    </source>
</evidence>
<evidence type="ECO:0000256" key="2">
    <source>
        <dbReference type="ARBA" id="ARBA00022741"/>
    </source>
</evidence>
<name>A0A9J6GK80_HAELO</name>
<dbReference type="PROSITE" id="PS50067">
    <property type="entry name" value="KINESIN_MOTOR_2"/>
    <property type="match status" value="1"/>
</dbReference>
<evidence type="ECO:0000256" key="4">
    <source>
        <dbReference type="ARBA" id="ARBA00023212"/>
    </source>
</evidence>
<comment type="similarity">
    <text evidence="5">Belongs to the TRAFAC class myosin-kinesin ATPase superfamily. Kinesin family.</text>
</comment>
<dbReference type="Proteomes" id="UP000821853">
    <property type="component" value="Chromosome 5"/>
</dbReference>
<dbReference type="GO" id="GO:0007018">
    <property type="term" value="P:microtubule-based movement"/>
    <property type="evidence" value="ECO:0007669"/>
    <property type="project" value="InterPro"/>
</dbReference>
<gene>
    <name evidence="7" type="ORF">HPB48_016570</name>
</gene>
<proteinExistence type="inferred from homology"/>
<dbReference type="Pfam" id="PF00225">
    <property type="entry name" value="Kinesin"/>
    <property type="match status" value="1"/>
</dbReference>
<organism evidence="7 8">
    <name type="scientific">Haemaphysalis longicornis</name>
    <name type="common">Bush tick</name>
    <dbReference type="NCBI Taxonomy" id="44386"/>
    <lineage>
        <taxon>Eukaryota</taxon>
        <taxon>Metazoa</taxon>
        <taxon>Ecdysozoa</taxon>
        <taxon>Arthropoda</taxon>
        <taxon>Chelicerata</taxon>
        <taxon>Arachnida</taxon>
        <taxon>Acari</taxon>
        <taxon>Parasitiformes</taxon>
        <taxon>Ixodida</taxon>
        <taxon>Ixodoidea</taxon>
        <taxon>Ixodidae</taxon>
        <taxon>Haemaphysalinae</taxon>
        <taxon>Haemaphysalis</taxon>
    </lineage>
</organism>
<accession>A0A9J6GK80</accession>
<keyword evidence="4" id="KW-0206">Cytoskeleton</keyword>
<dbReference type="InterPro" id="IPR027417">
    <property type="entry name" value="P-loop_NTPase"/>
</dbReference>
<dbReference type="PANTHER" id="PTHR21608">
    <property type="entry name" value="KINESIN-LIKE PROTEIN CG14535"/>
    <property type="match status" value="1"/>
</dbReference>
<dbReference type="GO" id="GO:0015630">
    <property type="term" value="C:microtubule cytoskeleton"/>
    <property type="evidence" value="ECO:0007669"/>
    <property type="project" value="UniProtKB-ARBA"/>
</dbReference>
<dbReference type="SMART" id="SM00129">
    <property type="entry name" value="KISc"/>
    <property type="match status" value="1"/>
</dbReference>
<evidence type="ECO:0000256" key="1">
    <source>
        <dbReference type="ARBA" id="ARBA00004245"/>
    </source>
</evidence>
<keyword evidence="2" id="KW-0547">Nucleotide-binding</keyword>
<reference evidence="7 8" key="1">
    <citation type="journal article" date="2020" name="Cell">
        <title>Large-Scale Comparative Analyses of Tick Genomes Elucidate Their Genetic Diversity and Vector Capacities.</title>
        <authorList>
            <consortium name="Tick Genome and Microbiome Consortium (TIGMIC)"/>
            <person name="Jia N."/>
            <person name="Wang J."/>
            <person name="Shi W."/>
            <person name="Du L."/>
            <person name="Sun Y."/>
            <person name="Zhan W."/>
            <person name="Jiang J.F."/>
            <person name="Wang Q."/>
            <person name="Zhang B."/>
            <person name="Ji P."/>
            <person name="Bell-Sakyi L."/>
            <person name="Cui X.M."/>
            <person name="Yuan T.T."/>
            <person name="Jiang B.G."/>
            <person name="Yang W.F."/>
            <person name="Lam T.T."/>
            <person name="Chang Q.C."/>
            <person name="Ding S.J."/>
            <person name="Wang X.J."/>
            <person name="Zhu J.G."/>
            <person name="Ruan X.D."/>
            <person name="Zhao L."/>
            <person name="Wei J.T."/>
            <person name="Ye R.Z."/>
            <person name="Que T.C."/>
            <person name="Du C.H."/>
            <person name="Zhou Y.H."/>
            <person name="Cheng J.X."/>
            <person name="Dai P.F."/>
            <person name="Guo W.B."/>
            <person name="Han X.H."/>
            <person name="Huang E.J."/>
            <person name="Li L.F."/>
            <person name="Wei W."/>
            <person name="Gao Y.C."/>
            <person name="Liu J.Z."/>
            <person name="Shao H.Z."/>
            <person name="Wang X."/>
            <person name="Wang C.C."/>
            <person name="Yang T.C."/>
            <person name="Huo Q.B."/>
            <person name="Li W."/>
            <person name="Chen H.Y."/>
            <person name="Chen S.E."/>
            <person name="Zhou L.G."/>
            <person name="Ni X.B."/>
            <person name="Tian J.H."/>
            <person name="Sheng Y."/>
            <person name="Liu T."/>
            <person name="Pan Y.S."/>
            <person name="Xia L.Y."/>
            <person name="Li J."/>
            <person name="Zhao F."/>
            <person name="Cao W.C."/>
        </authorList>
    </citation>
    <scope>NUCLEOTIDE SEQUENCE [LARGE SCALE GENOMIC DNA]</scope>
    <source>
        <strain evidence="7">HaeL-2018</strain>
    </source>
</reference>
<dbReference type="SUPFAM" id="SSF52540">
    <property type="entry name" value="P-loop containing nucleoside triphosphate hydrolases"/>
    <property type="match status" value="1"/>
</dbReference>
<dbReference type="GO" id="GO:0003777">
    <property type="term" value="F:microtubule motor activity"/>
    <property type="evidence" value="ECO:0007669"/>
    <property type="project" value="InterPro"/>
</dbReference>
<comment type="caution">
    <text evidence="5">Lacks conserved residue(s) required for the propagation of feature annotation.</text>
</comment>
<feature type="domain" description="Kinesin motor" evidence="6">
    <location>
        <begin position="1"/>
        <end position="197"/>
    </location>
</feature>
<keyword evidence="3" id="KW-0067">ATP-binding</keyword>
<dbReference type="VEuPathDB" id="VectorBase:HLOH_051201"/>
<dbReference type="InterPro" id="IPR027640">
    <property type="entry name" value="Kinesin-like_fam"/>
</dbReference>
<dbReference type="GO" id="GO:0005524">
    <property type="term" value="F:ATP binding"/>
    <property type="evidence" value="ECO:0007669"/>
    <property type="project" value="UniProtKB-KW"/>
</dbReference>
<dbReference type="EMBL" id="JABSTR010000007">
    <property type="protein sequence ID" value="KAH9375973.1"/>
    <property type="molecule type" value="Genomic_DNA"/>
</dbReference>
<dbReference type="PANTHER" id="PTHR21608:SF7">
    <property type="entry name" value="KINESIN-LIKE PROTEIN CG14535"/>
    <property type="match status" value="1"/>
</dbReference>
<dbReference type="PRINTS" id="PR00380">
    <property type="entry name" value="KINESINHEAVY"/>
</dbReference>
<evidence type="ECO:0000259" key="6">
    <source>
        <dbReference type="PROSITE" id="PS50067"/>
    </source>
</evidence>
<keyword evidence="4" id="KW-0963">Cytoplasm</keyword>
<dbReference type="OrthoDB" id="6495150at2759"/>
<protein>
    <recommendedName>
        <fullName evidence="6">Kinesin motor domain-containing protein</fullName>
    </recommendedName>
</protein>
<evidence type="ECO:0000313" key="7">
    <source>
        <dbReference type="EMBL" id="KAH9375973.1"/>
    </source>
</evidence>
<evidence type="ECO:0000256" key="5">
    <source>
        <dbReference type="PROSITE-ProRule" id="PRU00283"/>
    </source>
</evidence>
<dbReference type="InterPro" id="IPR001752">
    <property type="entry name" value="Kinesin_motor_dom"/>
</dbReference>
<evidence type="ECO:0000313" key="8">
    <source>
        <dbReference type="Proteomes" id="UP000821853"/>
    </source>
</evidence>
<dbReference type="InterPro" id="IPR036961">
    <property type="entry name" value="Kinesin_motor_dom_sf"/>
</dbReference>
<dbReference type="Gene3D" id="3.40.850.10">
    <property type="entry name" value="Kinesin motor domain"/>
    <property type="match status" value="2"/>
</dbReference>
<sequence>MLQRRKSVLSEVKLTPAVFPFLPFVLCAAGKTWTMLGDSSSAQELGVVPCAVSWLFRLIEEHKQRTGARFSVRVSAVQVTGRSEHLRDLLAEQATGSESESRNWHFLFTLHVYQYRVDKSGRGGVAGGRSRLHLFDLGSCERGTKAGGPLSLSALGNVILALFNAQKRLPFRMQARAVLCEQPFKSNLRVSSLLLVF</sequence>
<dbReference type="GO" id="GO:0008017">
    <property type="term" value="F:microtubule binding"/>
    <property type="evidence" value="ECO:0007669"/>
    <property type="project" value="InterPro"/>
</dbReference>
<comment type="caution">
    <text evidence="7">The sequence shown here is derived from an EMBL/GenBank/DDBJ whole genome shotgun (WGS) entry which is preliminary data.</text>
</comment>
<comment type="subcellular location">
    <subcellularLocation>
        <location evidence="1">Cytoplasm</location>
        <location evidence="1">Cytoskeleton</location>
    </subcellularLocation>
</comment>
<keyword evidence="8" id="KW-1185">Reference proteome</keyword>
<dbReference type="AlphaFoldDB" id="A0A9J6GK80"/>